<reference evidence="11" key="1">
    <citation type="submission" date="2022-03" db="EMBL/GenBank/DDBJ databases">
        <title>Draft genome sequence of Aduncisulcus paluster, a free-living microaerophilic Fornicata.</title>
        <authorList>
            <person name="Yuyama I."/>
            <person name="Kume K."/>
            <person name="Tamura T."/>
            <person name="Inagaki Y."/>
            <person name="Hashimoto T."/>
        </authorList>
    </citation>
    <scope>NUCLEOTIDE SEQUENCE</scope>
    <source>
        <strain evidence="11">NY0171</strain>
    </source>
</reference>
<evidence type="ECO:0000256" key="6">
    <source>
        <dbReference type="ARBA" id="ARBA00022842"/>
    </source>
</evidence>
<comment type="catalytic activity">
    <reaction evidence="8">
        <text>1D-myo-inositol 3-phosphate + UDP-N-acetyl-alpha-D-glucosamine = 1D-myo-inositol 2-acetamido-2-deoxy-alpha-D-glucopyranoside 3-phosphate + UDP + H(+)</text>
        <dbReference type="Rhea" id="RHEA:26188"/>
        <dbReference type="ChEBI" id="CHEBI:15378"/>
        <dbReference type="ChEBI" id="CHEBI:57705"/>
        <dbReference type="ChEBI" id="CHEBI:58223"/>
        <dbReference type="ChEBI" id="CHEBI:58401"/>
        <dbReference type="ChEBI" id="CHEBI:58892"/>
        <dbReference type="EC" id="2.4.1.250"/>
    </reaction>
</comment>
<keyword evidence="6" id="KW-0460">Magnesium</keyword>
<comment type="similarity">
    <text evidence="1">Belongs to the glycosyltransferase group 1 family. MshA subfamily.</text>
</comment>
<dbReference type="InterPro" id="IPR017814">
    <property type="entry name" value="Mycothiol_biosynthesis_MshA"/>
</dbReference>
<dbReference type="Proteomes" id="UP001057375">
    <property type="component" value="Unassembled WGS sequence"/>
</dbReference>
<evidence type="ECO:0000256" key="4">
    <source>
        <dbReference type="ARBA" id="ARBA00022679"/>
    </source>
</evidence>
<keyword evidence="5" id="KW-0479">Metal-binding</keyword>
<organism evidence="11 12">
    <name type="scientific">Aduncisulcus paluster</name>
    <dbReference type="NCBI Taxonomy" id="2918883"/>
    <lineage>
        <taxon>Eukaryota</taxon>
        <taxon>Metamonada</taxon>
        <taxon>Carpediemonas-like organisms</taxon>
        <taxon>Aduncisulcus</taxon>
    </lineage>
</organism>
<dbReference type="Gene3D" id="3.30.530.20">
    <property type="match status" value="1"/>
</dbReference>
<dbReference type="EMBL" id="BQXS01002403">
    <property type="protein sequence ID" value="GKT32047.1"/>
    <property type="molecule type" value="Genomic_DNA"/>
</dbReference>
<proteinExistence type="inferred from homology"/>
<gene>
    <name evidence="11" type="ORF">ADUPG1_002181</name>
</gene>
<keyword evidence="4" id="KW-0808">Transferase</keyword>
<name>A0ABQ5KHQ1_9EUKA</name>
<evidence type="ECO:0000259" key="10">
    <source>
        <dbReference type="Pfam" id="PF13439"/>
    </source>
</evidence>
<evidence type="ECO:0000259" key="9">
    <source>
        <dbReference type="Pfam" id="PF00534"/>
    </source>
</evidence>
<dbReference type="Pfam" id="PF13439">
    <property type="entry name" value="Glyco_transf_4"/>
    <property type="match status" value="1"/>
</dbReference>
<dbReference type="EC" id="2.4.1.250" evidence="2"/>
<evidence type="ECO:0000256" key="7">
    <source>
        <dbReference type="ARBA" id="ARBA00029622"/>
    </source>
</evidence>
<feature type="domain" description="Glycosyl transferase family 1" evidence="9">
    <location>
        <begin position="264"/>
        <end position="397"/>
    </location>
</feature>
<dbReference type="InterPro" id="IPR023393">
    <property type="entry name" value="START-like_dom_sf"/>
</dbReference>
<accession>A0ABQ5KHQ1</accession>
<evidence type="ECO:0000313" key="12">
    <source>
        <dbReference type="Proteomes" id="UP001057375"/>
    </source>
</evidence>
<keyword evidence="12" id="KW-1185">Reference proteome</keyword>
<feature type="non-terminal residue" evidence="11">
    <location>
        <position position="1"/>
    </location>
</feature>
<dbReference type="Gene3D" id="3.40.50.2000">
    <property type="entry name" value="Glycogen Phosphorylase B"/>
    <property type="match status" value="2"/>
</dbReference>
<dbReference type="InterPro" id="IPR001296">
    <property type="entry name" value="Glyco_trans_1"/>
</dbReference>
<dbReference type="Pfam" id="PF00534">
    <property type="entry name" value="Glycos_transf_1"/>
    <property type="match status" value="1"/>
</dbReference>
<dbReference type="HAMAP" id="MF_01695">
    <property type="entry name" value="MshA"/>
    <property type="match status" value="1"/>
</dbReference>
<evidence type="ECO:0000256" key="5">
    <source>
        <dbReference type="ARBA" id="ARBA00022723"/>
    </source>
</evidence>
<evidence type="ECO:0000256" key="1">
    <source>
        <dbReference type="ARBA" id="ARBA00008449"/>
    </source>
</evidence>
<feature type="domain" description="Glycosyltransferase subfamily 4-like N-terminal" evidence="10">
    <location>
        <begin position="102"/>
        <end position="262"/>
    </location>
</feature>
<dbReference type="InterPro" id="IPR028098">
    <property type="entry name" value="Glyco_trans_4-like_N"/>
</dbReference>
<sequence>NQIECRFRPTSDDETELEINIDYRLPGGLAGRALGKVISPFISLAITHSDEKLRKILEEGYRQEISGDEFARRAVAALKPRRIAVLSVHTSPLAQPGTGDAGGMNVYVLQTALQLARRGVAVDIFTRATASSDEPVVAVADGVTVRNIVAGPFEGLDKYDLPTQLCAFTAGVLRAEAIHEPGYYNLVHSHYWLSGQAGWLARDRWGVPLVHTAHTLAAVKNQTLAEGDRPEPALRAVGEQQVVDEADRLIVNTKDEAKQLAAARAEFGLRADEQVVAFVGRIQPLKAPDLLVRAAERLPGVRVLIVGGPSGSGLDEPTALQDLAADLGIADRVTFLPPQTRERLAQVYRAADIVAVPSHSESFGLVAIEAQACGTPVVAAAVGGLPVAVADERTGLLDWADAIGSLLARTGSGLSRAAVQHAEGFSWSSTADSLLSSYSPSTSFAFPGAPAVGAAAMTTADEAYATIVRTLVEREVVFTEHHGPDGKPSLLVELPGERKQKITTMLSPGEHA</sequence>
<dbReference type="SUPFAM" id="SSF53756">
    <property type="entry name" value="UDP-Glycosyltransferase/glycogen phosphorylase"/>
    <property type="match status" value="1"/>
</dbReference>
<evidence type="ECO:0000256" key="2">
    <source>
        <dbReference type="ARBA" id="ARBA00011884"/>
    </source>
</evidence>
<evidence type="ECO:0000256" key="8">
    <source>
        <dbReference type="ARBA" id="ARBA00048131"/>
    </source>
</evidence>
<comment type="caution">
    <text evidence="11">The sequence shown here is derived from an EMBL/GenBank/DDBJ whole genome shotgun (WGS) entry which is preliminary data.</text>
</comment>
<feature type="non-terminal residue" evidence="11">
    <location>
        <position position="512"/>
    </location>
</feature>
<dbReference type="PANTHER" id="PTHR12526:SF510">
    <property type="entry name" value="D-INOSITOL 3-PHOSPHATE GLYCOSYLTRANSFERASE"/>
    <property type="match status" value="1"/>
</dbReference>
<evidence type="ECO:0000313" key="11">
    <source>
        <dbReference type="EMBL" id="GKT32047.1"/>
    </source>
</evidence>
<protein>
    <recommendedName>
        <fullName evidence="2">D-inositol-3-phosphate glycosyltransferase</fullName>
        <ecNumber evidence="2">2.4.1.250</ecNumber>
    </recommendedName>
    <alternativeName>
        <fullName evidence="7">N-acetylglucosamine-inositol-phosphate N-acetylglucosaminyltransferase</fullName>
    </alternativeName>
</protein>
<keyword evidence="3" id="KW-0328">Glycosyltransferase</keyword>
<evidence type="ECO:0000256" key="3">
    <source>
        <dbReference type="ARBA" id="ARBA00022676"/>
    </source>
</evidence>
<dbReference type="PANTHER" id="PTHR12526">
    <property type="entry name" value="GLYCOSYLTRANSFERASE"/>
    <property type="match status" value="1"/>
</dbReference>